<gene>
    <name evidence="1" type="ORF">FFLO_03919</name>
</gene>
<dbReference type="Proteomes" id="UP000812966">
    <property type="component" value="Unassembled WGS sequence"/>
</dbReference>
<proteinExistence type="predicted"/>
<keyword evidence="2" id="KW-1185">Reference proteome</keyword>
<dbReference type="AlphaFoldDB" id="A0A8K0JKH2"/>
<evidence type="ECO:0000313" key="2">
    <source>
        <dbReference type="Proteomes" id="UP000812966"/>
    </source>
</evidence>
<name>A0A8K0JKH2_9TREE</name>
<evidence type="ECO:0000313" key="1">
    <source>
        <dbReference type="EMBL" id="KAG7532044.1"/>
    </source>
</evidence>
<accession>A0A8K0JKH2</accession>
<sequence>MLTLGVYAARLQHYNMIGLQVSAELSLMLAAHLQGMELMTENLDDPVKSFKAVREVVKIFELQWEKADFALVHQRPRGQWISLEAVESSANSEGASELGTTLATSYVRNQTTLNLWVNNDGADATSTNFGRSLLSGNQGERSAIQQSIGDHFDMMGGFVEETAGSFKSSVAADSFKTLLASGSIAHGGNVKPLLLGDMINDPRPPKLENMSFPLSRAHATILDAEYTQNPTEFLFPVSYEDWRQSMESAGSQSFNYRYGYQYLSMVVDRCRVYLNTLEWHQNSGVVRVPRNHCVVKRHVLCILSMAVNLRNKKDHRCMCRNINQDHKVHGTKKYSFGSISRTFQALGELEIILEKLYEANVRKVQNRTQAKLSAYHPPYYESIAIAARRAETISLHGLCVYGRCRTLRSSSVREGTCAQQHSIP</sequence>
<protein>
    <submittedName>
        <fullName evidence="1">Uncharacterized protein</fullName>
    </submittedName>
</protein>
<comment type="caution">
    <text evidence="1">The sequence shown here is derived from an EMBL/GenBank/DDBJ whole genome shotgun (WGS) entry which is preliminary data.</text>
</comment>
<organism evidence="1 2">
    <name type="scientific">Filobasidium floriforme</name>
    <dbReference type="NCBI Taxonomy" id="5210"/>
    <lineage>
        <taxon>Eukaryota</taxon>
        <taxon>Fungi</taxon>
        <taxon>Dikarya</taxon>
        <taxon>Basidiomycota</taxon>
        <taxon>Agaricomycotina</taxon>
        <taxon>Tremellomycetes</taxon>
        <taxon>Filobasidiales</taxon>
        <taxon>Filobasidiaceae</taxon>
        <taxon>Filobasidium</taxon>
    </lineage>
</organism>
<dbReference type="EMBL" id="JABELV010000076">
    <property type="protein sequence ID" value="KAG7532044.1"/>
    <property type="molecule type" value="Genomic_DNA"/>
</dbReference>
<reference evidence="1" key="1">
    <citation type="submission" date="2020-04" db="EMBL/GenBank/DDBJ databases">
        <title>Analysis of mating type loci in Filobasidium floriforme.</title>
        <authorList>
            <person name="Nowrousian M."/>
        </authorList>
    </citation>
    <scope>NUCLEOTIDE SEQUENCE</scope>
    <source>
        <strain evidence="1">CBS 6242</strain>
    </source>
</reference>